<feature type="domain" description="BIG2" evidence="1">
    <location>
        <begin position="33"/>
        <end position="123"/>
    </location>
</feature>
<dbReference type="Gene3D" id="2.60.40.1080">
    <property type="match status" value="3"/>
</dbReference>
<evidence type="ECO:0000313" key="2">
    <source>
        <dbReference type="EMBL" id="QFT28220.1"/>
    </source>
</evidence>
<dbReference type="PROSITE" id="PS51257">
    <property type="entry name" value="PROKAR_LIPOPROTEIN"/>
    <property type="match status" value="1"/>
</dbReference>
<dbReference type="Pfam" id="PF02368">
    <property type="entry name" value="Big_2"/>
    <property type="match status" value="3"/>
</dbReference>
<dbReference type="EMBL" id="CP045351">
    <property type="protein sequence ID" value="QFT28220.1"/>
    <property type="molecule type" value="Genomic_DNA"/>
</dbReference>
<dbReference type="SMART" id="SM00635">
    <property type="entry name" value="BID_2"/>
    <property type="match status" value="3"/>
</dbReference>
<feature type="domain" description="BIG2" evidence="1">
    <location>
        <begin position="125"/>
        <end position="208"/>
    </location>
</feature>
<evidence type="ECO:0000259" key="1">
    <source>
        <dbReference type="SMART" id="SM00635"/>
    </source>
</evidence>
<name>A0A5P9CPV5_9VIBR</name>
<dbReference type="RefSeq" id="WP_152432254.1">
    <property type="nucleotide sequence ID" value="NZ_CBCSDK010000029.1"/>
</dbReference>
<keyword evidence="3" id="KW-1185">Reference proteome</keyword>
<dbReference type="InterPro" id="IPR008964">
    <property type="entry name" value="Invasin/intimin_cell_adhesion"/>
</dbReference>
<feature type="domain" description="BIG2" evidence="1">
    <location>
        <begin position="217"/>
        <end position="299"/>
    </location>
</feature>
<gene>
    <name evidence="2" type="ORF">FIV01_17655</name>
</gene>
<evidence type="ECO:0000313" key="3">
    <source>
        <dbReference type="Proteomes" id="UP000326936"/>
    </source>
</evidence>
<proteinExistence type="predicted"/>
<dbReference type="OrthoDB" id="5905247at2"/>
<sequence>MNKILFSFLFFSVLAGCGGEDEGLLYSDELPSNLSSIRITPKPAVVPVGFDVLFATQAILLDGSIVEITDTSILKWNSENESIATVDNDGRASGIQVGTSKITVSGTYKGEVYSDSSVLTVTASTVTGLDIEPESTELPVGLSQQLEAFATFSGGEYLNVTNHRAVHWKSSDNSIASIDNNAEVTGVSIGLATATATATANGVSISDTSTINVLNATITNFQILPETVELPVGSKAVFKPVVTLSNGATIDVTGSSSLLWSSSNMAIATIDDGTVTALSQGSSTIESEGVSGNFRDEALVLVNNSDFTIEAEDLKWFGDSTGARYTSLTNSTELAYPSISSPTGITIGLLNKFFGANNLGSTLDGLTPGDRIYLSANIDTDNNTGSISNALLKVNFINEITGATIVVDLNCTSSECSTIYTWTANNDAGEYDSIIFKADIDANGNNVIYDSVSVGLR</sequence>
<keyword evidence="2" id="KW-0614">Plasmid</keyword>
<protein>
    <submittedName>
        <fullName evidence="2">Bacterial Ig-like domain (Group 2)</fullName>
    </submittedName>
</protein>
<dbReference type="KEGG" id="vaq:FIV01_17655"/>
<accession>A0A5P9CPV5</accession>
<dbReference type="Proteomes" id="UP000326936">
    <property type="component" value="Plasmid pTHAF100_a"/>
</dbReference>
<dbReference type="SUPFAM" id="SSF49373">
    <property type="entry name" value="Invasin/intimin cell-adhesion fragments"/>
    <property type="match status" value="3"/>
</dbReference>
<reference evidence="2 3" key="1">
    <citation type="submission" date="2019-10" db="EMBL/GenBank/DDBJ databases">
        <title>Complete genome sequence of Vibrio sp. strain THAF100, isolated from non-filtered water from the water column of tank 6 of a marine aquarium containing stony-coral fragments. Water maintained at 26 degree C.</title>
        <authorList>
            <person name="Ruckert C."/>
            <person name="Franco A."/>
            <person name="Kalinowski J."/>
            <person name="Glaeser S."/>
        </authorList>
    </citation>
    <scope>NUCLEOTIDE SEQUENCE [LARGE SCALE GENOMIC DNA]</scope>
    <source>
        <strain evidence="2 3">THAF100</strain>
        <plasmid evidence="3">pthaf100_a</plasmid>
    </source>
</reference>
<dbReference type="InterPro" id="IPR003343">
    <property type="entry name" value="Big_2"/>
</dbReference>
<organism evidence="2 3">
    <name type="scientific">Vibrio aquimaris</name>
    <dbReference type="NCBI Taxonomy" id="2587862"/>
    <lineage>
        <taxon>Bacteria</taxon>
        <taxon>Pseudomonadati</taxon>
        <taxon>Pseudomonadota</taxon>
        <taxon>Gammaproteobacteria</taxon>
        <taxon>Vibrionales</taxon>
        <taxon>Vibrionaceae</taxon>
        <taxon>Vibrio</taxon>
    </lineage>
</organism>
<dbReference type="AlphaFoldDB" id="A0A5P9CPV5"/>
<geneLocation type="plasmid" evidence="3">
    <name>pthaf100_a</name>
</geneLocation>